<feature type="compositionally biased region" description="Low complexity" evidence="1">
    <location>
        <begin position="115"/>
        <end position="130"/>
    </location>
</feature>
<proteinExistence type="predicted"/>
<dbReference type="AlphaFoldDB" id="A0ABD3GW51"/>
<accession>A0ABD3GW51</accession>
<dbReference type="EMBL" id="JBJQOH010000006">
    <property type="protein sequence ID" value="KAL3682647.1"/>
    <property type="molecule type" value="Genomic_DNA"/>
</dbReference>
<organism evidence="2 3">
    <name type="scientific">Riccia sorocarpa</name>
    <dbReference type="NCBI Taxonomy" id="122646"/>
    <lineage>
        <taxon>Eukaryota</taxon>
        <taxon>Viridiplantae</taxon>
        <taxon>Streptophyta</taxon>
        <taxon>Embryophyta</taxon>
        <taxon>Marchantiophyta</taxon>
        <taxon>Marchantiopsida</taxon>
        <taxon>Marchantiidae</taxon>
        <taxon>Marchantiales</taxon>
        <taxon>Ricciaceae</taxon>
        <taxon>Riccia</taxon>
    </lineage>
</organism>
<gene>
    <name evidence="2" type="ORF">R1sor_000669</name>
</gene>
<evidence type="ECO:0000313" key="3">
    <source>
        <dbReference type="Proteomes" id="UP001633002"/>
    </source>
</evidence>
<keyword evidence="3" id="KW-1185">Reference proteome</keyword>
<feature type="compositionally biased region" description="Low complexity" evidence="1">
    <location>
        <begin position="94"/>
        <end position="108"/>
    </location>
</feature>
<dbReference type="PANTHER" id="PTHR47801:SF1">
    <property type="entry name" value="OS05G0145600 PROTEIN"/>
    <property type="match status" value="1"/>
</dbReference>
<evidence type="ECO:0000313" key="2">
    <source>
        <dbReference type="EMBL" id="KAL3682647.1"/>
    </source>
</evidence>
<dbReference type="PANTHER" id="PTHR47801">
    <property type="entry name" value="OS05G0145600 PROTEIN"/>
    <property type="match status" value="1"/>
</dbReference>
<sequence length="149" mass="16199">MRTIQVELEQKGFFLNTRIASDLLTKASQVKTRDVAVAGIVWDMCQKRGGHRLPTGYYMGYYRALVASGTPRDDRRMIEVRSLLEGTRFKSTVSPEAAAKPSPASASEILGQDQETSNESSEEVSAAGEEPQGQSEDASETGTLGVVQQ</sequence>
<protein>
    <submittedName>
        <fullName evidence="2">Uncharacterized protein</fullName>
    </submittedName>
</protein>
<reference evidence="2 3" key="1">
    <citation type="submission" date="2024-09" db="EMBL/GenBank/DDBJ databases">
        <title>Chromosome-scale assembly of Riccia sorocarpa.</title>
        <authorList>
            <person name="Paukszto L."/>
        </authorList>
    </citation>
    <scope>NUCLEOTIDE SEQUENCE [LARGE SCALE GENOMIC DNA]</scope>
    <source>
        <strain evidence="2">LP-2024</strain>
        <tissue evidence="2">Aerial parts of the thallus</tissue>
    </source>
</reference>
<feature type="region of interest" description="Disordered" evidence="1">
    <location>
        <begin position="90"/>
        <end position="149"/>
    </location>
</feature>
<feature type="compositionally biased region" description="Polar residues" evidence="1">
    <location>
        <begin position="132"/>
        <end position="149"/>
    </location>
</feature>
<evidence type="ECO:0000256" key="1">
    <source>
        <dbReference type="SAM" id="MobiDB-lite"/>
    </source>
</evidence>
<name>A0ABD3GW51_9MARC</name>
<comment type="caution">
    <text evidence="2">The sequence shown here is derived from an EMBL/GenBank/DDBJ whole genome shotgun (WGS) entry which is preliminary data.</text>
</comment>
<dbReference type="Proteomes" id="UP001633002">
    <property type="component" value="Unassembled WGS sequence"/>
</dbReference>